<dbReference type="Gene3D" id="3.30.300.210">
    <property type="entry name" value="Nutrient germinant receptor protein C, domain 3"/>
    <property type="match status" value="1"/>
</dbReference>
<dbReference type="InterPro" id="IPR046953">
    <property type="entry name" value="Spore_GerAC-like_C"/>
</dbReference>
<evidence type="ECO:0000256" key="5">
    <source>
        <dbReference type="ARBA" id="ARBA00023136"/>
    </source>
</evidence>
<dbReference type="GO" id="GO:0009847">
    <property type="term" value="P:spore germination"/>
    <property type="evidence" value="ECO:0007669"/>
    <property type="project" value="InterPro"/>
</dbReference>
<dbReference type="Pfam" id="PF05504">
    <property type="entry name" value="Spore_GerAC"/>
    <property type="match status" value="1"/>
</dbReference>
<evidence type="ECO:0008006" key="12">
    <source>
        <dbReference type="Google" id="ProtNLM"/>
    </source>
</evidence>
<evidence type="ECO:0000256" key="2">
    <source>
        <dbReference type="ARBA" id="ARBA00007886"/>
    </source>
</evidence>
<evidence type="ECO:0000256" key="3">
    <source>
        <dbReference type="ARBA" id="ARBA00022544"/>
    </source>
</evidence>
<evidence type="ECO:0000313" key="10">
    <source>
        <dbReference type="EMBL" id="PRR79365.1"/>
    </source>
</evidence>
<dbReference type="InterPro" id="IPR057336">
    <property type="entry name" value="GerAC_N"/>
</dbReference>
<dbReference type="PANTHER" id="PTHR35789:SF1">
    <property type="entry name" value="SPORE GERMINATION PROTEIN B3"/>
    <property type="match status" value="1"/>
</dbReference>
<dbReference type="InterPro" id="IPR038501">
    <property type="entry name" value="Spore_GerAC_C_sf"/>
</dbReference>
<evidence type="ECO:0000313" key="11">
    <source>
        <dbReference type="Proteomes" id="UP000239706"/>
    </source>
</evidence>
<feature type="domain" description="Spore germination protein N-terminal" evidence="9">
    <location>
        <begin position="31"/>
        <end position="199"/>
    </location>
</feature>
<evidence type="ECO:0000259" key="8">
    <source>
        <dbReference type="Pfam" id="PF05504"/>
    </source>
</evidence>
<keyword evidence="5" id="KW-0472">Membrane</keyword>
<keyword evidence="6" id="KW-0564">Palmitate</keyword>
<dbReference type="AlphaFoldDB" id="A0A2T0B665"/>
<accession>A0A2T0B665</accession>
<keyword evidence="4" id="KW-0732">Signal</keyword>
<evidence type="ECO:0000256" key="4">
    <source>
        <dbReference type="ARBA" id="ARBA00022729"/>
    </source>
</evidence>
<keyword evidence="3" id="KW-0309">Germination</keyword>
<comment type="similarity">
    <text evidence="2">Belongs to the GerABKC lipoprotein family.</text>
</comment>
<comment type="caution">
    <text evidence="10">The sequence shown here is derived from an EMBL/GenBank/DDBJ whole genome shotgun (WGS) entry which is preliminary data.</text>
</comment>
<organism evidence="10 11">
    <name type="scientific">Clostridium liquoris</name>
    <dbReference type="NCBI Taxonomy" id="1289519"/>
    <lineage>
        <taxon>Bacteria</taxon>
        <taxon>Bacillati</taxon>
        <taxon>Bacillota</taxon>
        <taxon>Clostridia</taxon>
        <taxon>Eubacteriales</taxon>
        <taxon>Clostridiaceae</taxon>
        <taxon>Clostridium</taxon>
    </lineage>
</organism>
<gene>
    <name evidence="10" type="ORF">CLLI_08450</name>
</gene>
<comment type="subcellular location">
    <subcellularLocation>
        <location evidence="1">Membrane</location>
        <topology evidence="1">Lipid-anchor</topology>
    </subcellularLocation>
</comment>
<evidence type="ECO:0000256" key="1">
    <source>
        <dbReference type="ARBA" id="ARBA00004635"/>
    </source>
</evidence>
<dbReference type="PANTHER" id="PTHR35789">
    <property type="entry name" value="SPORE GERMINATION PROTEIN B3"/>
    <property type="match status" value="1"/>
</dbReference>
<reference evidence="10 11" key="1">
    <citation type="submission" date="2018-03" db="EMBL/GenBank/DDBJ databases">
        <title>Genome sequence of Clostridium liquoris DSM 100320.</title>
        <authorList>
            <person name="Poehlein A."/>
            <person name="Daniel R."/>
        </authorList>
    </citation>
    <scope>NUCLEOTIDE SEQUENCE [LARGE SCALE GENOMIC DNA]</scope>
    <source>
        <strain evidence="10 11">DSM 100320</strain>
    </source>
</reference>
<dbReference type="InterPro" id="IPR008844">
    <property type="entry name" value="Spore_GerAC-like"/>
</dbReference>
<evidence type="ECO:0000259" key="9">
    <source>
        <dbReference type="Pfam" id="PF25198"/>
    </source>
</evidence>
<keyword evidence="11" id="KW-1185">Reference proteome</keyword>
<dbReference type="Proteomes" id="UP000239706">
    <property type="component" value="Unassembled WGS sequence"/>
</dbReference>
<dbReference type="GO" id="GO:0016020">
    <property type="term" value="C:membrane"/>
    <property type="evidence" value="ECO:0007669"/>
    <property type="project" value="UniProtKB-SubCell"/>
</dbReference>
<dbReference type="NCBIfam" id="TIGR02887">
    <property type="entry name" value="spore_ger_x_C"/>
    <property type="match status" value="1"/>
</dbReference>
<feature type="domain" description="Spore germination GerAC-like C-terminal" evidence="8">
    <location>
        <begin position="207"/>
        <end position="368"/>
    </location>
</feature>
<name>A0A2T0B665_9CLOT</name>
<protein>
    <recommendedName>
        <fullName evidence="12">Spore germination protein A3</fullName>
    </recommendedName>
</protein>
<evidence type="ECO:0000256" key="6">
    <source>
        <dbReference type="ARBA" id="ARBA00023139"/>
    </source>
</evidence>
<keyword evidence="7" id="KW-0449">Lipoprotein</keyword>
<dbReference type="Pfam" id="PF25198">
    <property type="entry name" value="Spore_GerAC_N"/>
    <property type="match status" value="1"/>
</dbReference>
<evidence type="ECO:0000256" key="7">
    <source>
        <dbReference type="ARBA" id="ARBA00023288"/>
    </source>
</evidence>
<dbReference type="EMBL" id="PVXO01000027">
    <property type="protein sequence ID" value="PRR79365.1"/>
    <property type="molecule type" value="Genomic_DNA"/>
</dbReference>
<proteinExistence type="inferred from homology"/>
<sequence>MIMQKKMKTVIMISFILILIISFIGKRGTLVEELNISSMIGYDLKKDFVDGVNYSVSVRTHFLESKQQNHSHVLIGEGLNVGETREDRQLKSNKKLILGLEKVIIFSEEQARYGLKAPVDALVNNPEVNDNGKVAVCSGKAKDILEYETKKYNATDEVIGDMIEHSNEFNFFPEDYTVIDFIIISSSEGRNVVLPYVELTKDGIEITGVAIFNKDKMVGKLDMKDAKILNLLRESGGKGILTIQKNSTEFINYHPKAKRKVNCSKEGDRYKFVIELNLQGPIVGNELYKNFSSDSKALKEFENEMEKHIEKMCMDFINKTKGNYGVDILELGKVAAAKYGRGKDIDWNKEVLNSIIEVKAKVKVDSQGRGEY</sequence>